<dbReference type="PROSITE" id="PS51450">
    <property type="entry name" value="LRR"/>
    <property type="match status" value="3"/>
</dbReference>
<comment type="caution">
    <text evidence="5">The sequence shown here is derived from an EMBL/GenBank/DDBJ whole genome shotgun (WGS) entry which is preliminary data.</text>
</comment>
<dbReference type="Proteomes" id="UP001353858">
    <property type="component" value="Unassembled WGS sequence"/>
</dbReference>
<reference evidence="6" key="1">
    <citation type="submission" date="2023-01" db="EMBL/GenBank/DDBJ databases">
        <title>Key to firefly adult light organ development and bioluminescence: homeobox transcription factors regulate luciferase expression and transportation to peroxisome.</title>
        <authorList>
            <person name="Fu X."/>
        </authorList>
    </citation>
    <scope>NUCLEOTIDE SEQUENCE [LARGE SCALE GENOMIC DNA]</scope>
</reference>
<proteinExistence type="predicted"/>
<feature type="transmembrane region" description="Helical" evidence="4">
    <location>
        <begin position="409"/>
        <end position="429"/>
    </location>
</feature>
<keyword evidence="4" id="KW-1133">Transmembrane helix</keyword>
<evidence type="ECO:0000313" key="5">
    <source>
        <dbReference type="EMBL" id="KAK4884725.1"/>
    </source>
</evidence>
<name>A0AAN7PAW7_9COLE</name>
<dbReference type="AlphaFoldDB" id="A0AAN7PAW7"/>
<keyword evidence="2" id="KW-0732">Signal</keyword>
<keyword evidence="3" id="KW-0677">Repeat</keyword>
<dbReference type="InterPro" id="IPR003591">
    <property type="entry name" value="Leu-rich_rpt_typical-subtyp"/>
</dbReference>
<dbReference type="Pfam" id="PF13855">
    <property type="entry name" value="LRR_8"/>
    <property type="match status" value="2"/>
</dbReference>
<evidence type="ECO:0000313" key="6">
    <source>
        <dbReference type="Proteomes" id="UP001353858"/>
    </source>
</evidence>
<dbReference type="SUPFAM" id="SSF52058">
    <property type="entry name" value="L domain-like"/>
    <property type="match status" value="2"/>
</dbReference>
<evidence type="ECO:0000256" key="4">
    <source>
        <dbReference type="SAM" id="Phobius"/>
    </source>
</evidence>
<dbReference type="PRINTS" id="PR00019">
    <property type="entry name" value="LEURICHRPT"/>
</dbReference>
<gene>
    <name evidence="5" type="ORF">RN001_000996</name>
</gene>
<dbReference type="InterPro" id="IPR032675">
    <property type="entry name" value="LRR_dom_sf"/>
</dbReference>
<dbReference type="InterPro" id="IPR001611">
    <property type="entry name" value="Leu-rich_rpt"/>
</dbReference>
<dbReference type="Gene3D" id="3.80.10.10">
    <property type="entry name" value="Ribonuclease Inhibitor"/>
    <property type="match status" value="3"/>
</dbReference>
<keyword evidence="4" id="KW-0472">Membrane</keyword>
<protein>
    <submittedName>
        <fullName evidence="5">Uncharacterized protein</fullName>
    </submittedName>
</protein>
<dbReference type="Pfam" id="PF00560">
    <property type="entry name" value="LRR_1"/>
    <property type="match status" value="1"/>
</dbReference>
<evidence type="ECO:0000256" key="2">
    <source>
        <dbReference type="ARBA" id="ARBA00022729"/>
    </source>
</evidence>
<evidence type="ECO:0000256" key="3">
    <source>
        <dbReference type="ARBA" id="ARBA00022737"/>
    </source>
</evidence>
<dbReference type="PANTHER" id="PTHR24373:SF275">
    <property type="entry name" value="TIR DOMAIN-CONTAINING PROTEIN"/>
    <property type="match status" value="1"/>
</dbReference>
<organism evidence="5 6">
    <name type="scientific">Aquatica leii</name>
    <dbReference type="NCBI Taxonomy" id="1421715"/>
    <lineage>
        <taxon>Eukaryota</taxon>
        <taxon>Metazoa</taxon>
        <taxon>Ecdysozoa</taxon>
        <taxon>Arthropoda</taxon>
        <taxon>Hexapoda</taxon>
        <taxon>Insecta</taxon>
        <taxon>Pterygota</taxon>
        <taxon>Neoptera</taxon>
        <taxon>Endopterygota</taxon>
        <taxon>Coleoptera</taxon>
        <taxon>Polyphaga</taxon>
        <taxon>Elateriformia</taxon>
        <taxon>Elateroidea</taxon>
        <taxon>Lampyridae</taxon>
        <taxon>Luciolinae</taxon>
        <taxon>Aquatica</taxon>
    </lineage>
</organism>
<dbReference type="InterPro" id="IPR050328">
    <property type="entry name" value="Dev_Immune_Receptor"/>
</dbReference>
<keyword evidence="4" id="KW-0812">Transmembrane</keyword>
<dbReference type="PANTHER" id="PTHR24373">
    <property type="entry name" value="SLIT RELATED LEUCINE-RICH REPEAT NEURONAL PROTEIN"/>
    <property type="match status" value="1"/>
</dbReference>
<dbReference type="EMBL" id="JARPUR010000001">
    <property type="protein sequence ID" value="KAK4884725.1"/>
    <property type="molecule type" value="Genomic_DNA"/>
</dbReference>
<keyword evidence="6" id="KW-1185">Reference proteome</keyword>
<sequence>MLKGFEGADFNMSNTHLQVINTDAFLSFGLNMRRFIFENNEITYIAPKAFNKFKFVEKISFKNSNIFKLTNGVFDGTNADVLDLSQNLLYEVNGIFDGLYVAKLNLSKNTIKEIEVGAFDRIIFCTGRSSLQIQYLDLSNNLIEMIKPDTFKCVNPRKCFRVLNLMNNEITAIENGTFANLRYLEELRLSSNKITKLHSNSFKGLLNLNFLYLQNNRIQEIPMGMFGDVQRLTLLDLSQNFLMSLNGNTFSGLLTLQILNLSHNNLQDLKNSYLFPLIQLRDLDITNIRIHEIYIKDLLETHFRMRSLTLNDNFWTCKQLMQIYKEMNHQFGGFSSPSSYFNVPNLHGIACSRGPLPTYENLTFEKFLNIISQDHEFTKTLELTMMQKNDVPVVNKSIDNDKSEIINSIHTMFIIFIVIVVISFVYFVIKEVLMWLHNYDFIKSNRLSFLYTQSSSKIQVL</sequence>
<keyword evidence="1" id="KW-0433">Leucine-rich repeat</keyword>
<accession>A0AAN7PAW7</accession>
<dbReference type="SMART" id="SM00369">
    <property type="entry name" value="LRR_TYP"/>
    <property type="match status" value="7"/>
</dbReference>
<evidence type="ECO:0000256" key="1">
    <source>
        <dbReference type="ARBA" id="ARBA00022614"/>
    </source>
</evidence>